<evidence type="ECO:0000256" key="1">
    <source>
        <dbReference type="ARBA" id="ARBA00004651"/>
    </source>
</evidence>
<feature type="transmembrane region" description="Helical" evidence="10">
    <location>
        <begin position="12"/>
        <end position="37"/>
    </location>
</feature>
<proteinExistence type="inferred from homology"/>
<keyword evidence="9 10" id="KW-0472">Membrane</keyword>
<feature type="domain" description="ABC transmembrane type-1" evidence="11">
    <location>
        <begin position="67"/>
        <end position="269"/>
    </location>
</feature>
<dbReference type="CDD" id="cd06261">
    <property type="entry name" value="TM_PBP2"/>
    <property type="match status" value="1"/>
</dbReference>
<comment type="subcellular location">
    <subcellularLocation>
        <location evidence="1 10">Cell membrane</location>
        <topology evidence="1 10">Multi-pass membrane protein</topology>
    </subcellularLocation>
</comment>
<feature type="transmembrane region" description="Helical" evidence="10">
    <location>
        <begin position="133"/>
        <end position="152"/>
    </location>
</feature>
<dbReference type="RefSeq" id="WP_323575567.1">
    <property type="nucleotide sequence ID" value="NZ_JAYGJQ010000001.1"/>
</dbReference>
<evidence type="ECO:0000256" key="6">
    <source>
        <dbReference type="ARBA" id="ARBA00022592"/>
    </source>
</evidence>
<name>A0ABU5VS97_9BACT</name>
<dbReference type="InterPro" id="IPR035906">
    <property type="entry name" value="MetI-like_sf"/>
</dbReference>
<comment type="similarity">
    <text evidence="2 10">Belongs to the binding-protein-dependent transport system permease family. CysTW subfamily.</text>
</comment>
<dbReference type="NCBIfam" id="TIGR00974">
    <property type="entry name" value="3a0107s02c"/>
    <property type="match status" value="1"/>
</dbReference>
<reference evidence="12 13" key="1">
    <citation type="submission" date="2023-11" db="EMBL/GenBank/DDBJ databases">
        <title>A Novel Polar Bacteriovorax (B. antarcticus) Isolated from the Biocrust in Antarctica.</title>
        <authorList>
            <person name="Mun W."/>
            <person name="Choi S.Y."/>
            <person name="Mitchell R.J."/>
        </authorList>
    </citation>
    <scope>NUCLEOTIDE SEQUENCE [LARGE SCALE GENOMIC DNA]</scope>
    <source>
        <strain evidence="12 13">PP10</strain>
    </source>
</reference>
<dbReference type="EMBL" id="JAYGJQ010000001">
    <property type="protein sequence ID" value="MEA9355924.1"/>
    <property type="molecule type" value="Genomic_DNA"/>
</dbReference>
<dbReference type="PROSITE" id="PS50928">
    <property type="entry name" value="ABC_TM1"/>
    <property type="match status" value="1"/>
</dbReference>
<evidence type="ECO:0000256" key="7">
    <source>
        <dbReference type="ARBA" id="ARBA00022692"/>
    </source>
</evidence>
<keyword evidence="4" id="KW-0813">Transport</keyword>
<dbReference type="Pfam" id="PF00528">
    <property type="entry name" value="BPD_transp_1"/>
    <property type="match status" value="1"/>
</dbReference>
<dbReference type="InterPro" id="IPR051408">
    <property type="entry name" value="Phosphate_transprt_permease"/>
</dbReference>
<dbReference type="PANTHER" id="PTHR42922">
    <property type="entry name" value="PHOSPHATE TRANSPORT SYSTEM PERMEASE PROTEIN PSTA"/>
    <property type="match status" value="1"/>
</dbReference>
<protein>
    <recommendedName>
        <fullName evidence="3 10">Phosphate transport system permease protein PstA</fullName>
    </recommendedName>
</protein>
<keyword evidence="6" id="KW-0592">Phosphate transport</keyword>
<feature type="transmembrane region" description="Helical" evidence="10">
    <location>
        <begin position="71"/>
        <end position="92"/>
    </location>
</feature>
<keyword evidence="7 10" id="KW-0812">Transmembrane</keyword>
<evidence type="ECO:0000259" key="11">
    <source>
        <dbReference type="PROSITE" id="PS50928"/>
    </source>
</evidence>
<feature type="transmembrane region" description="Helical" evidence="10">
    <location>
        <begin position="180"/>
        <end position="201"/>
    </location>
</feature>
<dbReference type="Proteomes" id="UP001302274">
    <property type="component" value="Unassembled WGS sequence"/>
</dbReference>
<feature type="transmembrane region" description="Helical" evidence="10">
    <location>
        <begin position="251"/>
        <end position="273"/>
    </location>
</feature>
<gene>
    <name evidence="12" type="primary">pstA</name>
    <name evidence="12" type="ORF">SHI21_06920</name>
</gene>
<evidence type="ECO:0000256" key="8">
    <source>
        <dbReference type="ARBA" id="ARBA00022989"/>
    </source>
</evidence>
<dbReference type="PANTHER" id="PTHR42922:SF1">
    <property type="entry name" value="PHOSPHATE TRANSPORT SYSTEM PERMEASE PROTEIN PSTA"/>
    <property type="match status" value="1"/>
</dbReference>
<sequence length="282" mass="30885">MNYRLYRKFKNTLFLLLTLASALAVLIPLFMIIQFVLVQGASSLSLSFFTELPKPVGETGGGMRHAILGTIYIVLLGAAIAIPIGVTCGVYLSEFRKSKLSKTLKMTVDLMSGIPSIVIGIFAYLTVVVPLKSFSALAGGIALSIIMLPIIIKTSEEILKLVPDHIREAGLALGLPRWKVILFIILKGSISNLLTGMILAISRAAGETAPLLFTAFGNMYYSYSLNEPMASLPVQIYTYAISPYKDWQRQAWAGAFVLMVLILTMNLFARFILTKIKDKKGI</sequence>
<keyword evidence="8 10" id="KW-1133">Transmembrane helix</keyword>
<dbReference type="InterPro" id="IPR005672">
    <property type="entry name" value="Phosphate_PstA"/>
</dbReference>
<comment type="caution">
    <text evidence="12">The sequence shown here is derived from an EMBL/GenBank/DDBJ whole genome shotgun (WGS) entry which is preliminary data.</text>
</comment>
<evidence type="ECO:0000256" key="9">
    <source>
        <dbReference type="ARBA" id="ARBA00023136"/>
    </source>
</evidence>
<keyword evidence="5 10" id="KW-1003">Cell membrane</keyword>
<evidence type="ECO:0000256" key="4">
    <source>
        <dbReference type="ARBA" id="ARBA00022448"/>
    </source>
</evidence>
<evidence type="ECO:0000313" key="13">
    <source>
        <dbReference type="Proteomes" id="UP001302274"/>
    </source>
</evidence>
<dbReference type="SUPFAM" id="SSF161098">
    <property type="entry name" value="MetI-like"/>
    <property type="match status" value="1"/>
</dbReference>
<evidence type="ECO:0000256" key="2">
    <source>
        <dbReference type="ARBA" id="ARBA00007069"/>
    </source>
</evidence>
<evidence type="ECO:0000313" key="12">
    <source>
        <dbReference type="EMBL" id="MEA9355924.1"/>
    </source>
</evidence>
<keyword evidence="13" id="KW-1185">Reference proteome</keyword>
<accession>A0ABU5VS97</accession>
<evidence type="ECO:0000256" key="3">
    <source>
        <dbReference type="ARBA" id="ARBA00016864"/>
    </source>
</evidence>
<feature type="transmembrane region" description="Helical" evidence="10">
    <location>
        <begin position="104"/>
        <end position="127"/>
    </location>
</feature>
<dbReference type="Gene3D" id="1.10.3720.10">
    <property type="entry name" value="MetI-like"/>
    <property type="match status" value="1"/>
</dbReference>
<organism evidence="12 13">
    <name type="scientific">Bacteriovorax antarcticus</name>
    <dbReference type="NCBI Taxonomy" id="3088717"/>
    <lineage>
        <taxon>Bacteria</taxon>
        <taxon>Pseudomonadati</taxon>
        <taxon>Bdellovibrionota</taxon>
        <taxon>Bacteriovoracia</taxon>
        <taxon>Bacteriovoracales</taxon>
        <taxon>Bacteriovoracaceae</taxon>
        <taxon>Bacteriovorax</taxon>
    </lineage>
</organism>
<evidence type="ECO:0000256" key="5">
    <source>
        <dbReference type="ARBA" id="ARBA00022475"/>
    </source>
</evidence>
<evidence type="ECO:0000256" key="10">
    <source>
        <dbReference type="RuleBase" id="RU363043"/>
    </source>
</evidence>
<dbReference type="InterPro" id="IPR000515">
    <property type="entry name" value="MetI-like"/>
</dbReference>